<dbReference type="EMBL" id="VSRR010000013">
    <property type="protein sequence ID" value="MPC07985.1"/>
    <property type="molecule type" value="Genomic_DNA"/>
</dbReference>
<comment type="caution">
    <text evidence="1">The sequence shown here is derived from an EMBL/GenBank/DDBJ whole genome shotgun (WGS) entry which is preliminary data.</text>
</comment>
<keyword evidence="2" id="KW-1185">Reference proteome</keyword>
<gene>
    <name evidence="1" type="ORF">E2C01_000554</name>
</gene>
<dbReference type="Proteomes" id="UP000324222">
    <property type="component" value="Unassembled WGS sequence"/>
</dbReference>
<evidence type="ECO:0000313" key="1">
    <source>
        <dbReference type="EMBL" id="MPC07985.1"/>
    </source>
</evidence>
<protein>
    <submittedName>
        <fullName evidence="1">Uncharacterized protein</fullName>
    </submittedName>
</protein>
<evidence type="ECO:0000313" key="2">
    <source>
        <dbReference type="Proteomes" id="UP000324222"/>
    </source>
</evidence>
<accession>A0A5B7CFE4</accession>
<dbReference type="AlphaFoldDB" id="A0A5B7CFE4"/>
<proteinExistence type="predicted"/>
<sequence length="87" mass="9201">MSLAIVSSVCCRRSATPMMPLLSREVVLRVDLSKPGSAGSQGRWVVSRAMVRNAFTFGNGFAVVSVVVQDATDQPRGGCAICSRQGI</sequence>
<name>A0A5B7CFE4_PORTR</name>
<reference evidence="1 2" key="1">
    <citation type="submission" date="2019-05" db="EMBL/GenBank/DDBJ databases">
        <title>Another draft genome of Portunus trituberculatus and its Hox gene families provides insights of decapod evolution.</title>
        <authorList>
            <person name="Jeong J.-H."/>
            <person name="Song I."/>
            <person name="Kim S."/>
            <person name="Choi T."/>
            <person name="Kim D."/>
            <person name="Ryu S."/>
            <person name="Kim W."/>
        </authorList>
    </citation>
    <scope>NUCLEOTIDE SEQUENCE [LARGE SCALE GENOMIC DNA]</scope>
    <source>
        <tissue evidence="1">Muscle</tissue>
    </source>
</reference>
<organism evidence="1 2">
    <name type="scientific">Portunus trituberculatus</name>
    <name type="common">Swimming crab</name>
    <name type="synonym">Neptunus trituberculatus</name>
    <dbReference type="NCBI Taxonomy" id="210409"/>
    <lineage>
        <taxon>Eukaryota</taxon>
        <taxon>Metazoa</taxon>
        <taxon>Ecdysozoa</taxon>
        <taxon>Arthropoda</taxon>
        <taxon>Crustacea</taxon>
        <taxon>Multicrustacea</taxon>
        <taxon>Malacostraca</taxon>
        <taxon>Eumalacostraca</taxon>
        <taxon>Eucarida</taxon>
        <taxon>Decapoda</taxon>
        <taxon>Pleocyemata</taxon>
        <taxon>Brachyura</taxon>
        <taxon>Eubrachyura</taxon>
        <taxon>Portunoidea</taxon>
        <taxon>Portunidae</taxon>
        <taxon>Portuninae</taxon>
        <taxon>Portunus</taxon>
    </lineage>
</organism>